<dbReference type="OrthoDB" id="447481at2759"/>
<evidence type="ECO:0000256" key="1">
    <source>
        <dbReference type="SAM" id="MobiDB-lite"/>
    </source>
</evidence>
<dbReference type="AlphaFoldDB" id="A0A0G4GGF9"/>
<dbReference type="PhylomeDB" id="A0A0G4GGF9"/>
<sequence length="119" mass="13209">MLQQIQSDAASMEQEAIHDEQDAQSAYETFVKDSNASIEAKQRDITDKTEFKATSAADLTQTKEDHAAVITELEQLASYAASVHQACDFVLKNFDIRQTARDQEIEALKQAKAILSGMK</sequence>
<feature type="region of interest" description="Disordered" evidence="1">
    <location>
        <begin position="1"/>
        <end position="24"/>
    </location>
</feature>
<protein>
    <submittedName>
        <fullName evidence="2">Uncharacterized protein</fullName>
    </submittedName>
</protein>
<organism evidence="2 3">
    <name type="scientific">Vitrella brassicaformis (strain CCMP3155)</name>
    <dbReference type="NCBI Taxonomy" id="1169540"/>
    <lineage>
        <taxon>Eukaryota</taxon>
        <taxon>Sar</taxon>
        <taxon>Alveolata</taxon>
        <taxon>Colpodellida</taxon>
        <taxon>Vitrellaceae</taxon>
        <taxon>Vitrella</taxon>
    </lineage>
</organism>
<dbReference type="Proteomes" id="UP000041254">
    <property type="component" value="Unassembled WGS sequence"/>
</dbReference>
<reference evidence="2 3" key="1">
    <citation type="submission" date="2014-11" db="EMBL/GenBank/DDBJ databases">
        <authorList>
            <person name="Zhu J."/>
            <person name="Qi W."/>
            <person name="Song R."/>
        </authorList>
    </citation>
    <scope>NUCLEOTIDE SEQUENCE [LARGE SCALE GENOMIC DNA]</scope>
</reference>
<evidence type="ECO:0000313" key="3">
    <source>
        <dbReference type="Proteomes" id="UP000041254"/>
    </source>
</evidence>
<name>A0A0G4GGF9_VITBC</name>
<gene>
    <name evidence="2" type="ORF">Vbra_17793</name>
</gene>
<proteinExistence type="predicted"/>
<accession>A0A0G4GGF9</accession>
<dbReference type="VEuPathDB" id="CryptoDB:Vbra_17793"/>
<dbReference type="EMBL" id="CDMY01000656">
    <property type="protein sequence ID" value="CEM28710.1"/>
    <property type="molecule type" value="Genomic_DNA"/>
</dbReference>
<dbReference type="InParanoid" id="A0A0G4GGF9"/>
<evidence type="ECO:0000313" key="2">
    <source>
        <dbReference type="EMBL" id="CEM28710.1"/>
    </source>
</evidence>
<keyword evidence="3" id="KW-1185">Reference proteome</keyword>